<comment type="caution">
    <text evidence="1">The sequence shown here is derived from an EMBL/GenBank/DDBJ whole genome shotgun (WGS) entry which is preliminary data.</text>
</comment>
<keyword evidence="2" id="KW-1185">Reference proteome</keyword>
<dbReference type="OrthoDB" id="6466112at2759"/>
<evidence type="ECO:0000313" key="2">
    <source>
        <dbReference type="Proteomes" id="UP000887013"/>
    </source>
</evidence>
<dbReference type="EMBL" id="BMAW01067523">
    <property type="protein sequence ID" value="GFT60146.1"/>
    <property type="molecule type" value="Genomic_DNA"/>
</dbReference>
<accession>A0A8X6PA76</accession>
<gene>
    <name evidence="1" type="ORF">NPIL_605351</name>
</gene>
<dbReference type="AlphaFoldDB" id="A0A8X6PA76"/>
<organism evidence="1 2">
    <name type="scientific">Nephila pilipes</name>
    <name type="common">Giant wood spider</name>
    <name type="synonym">Nephila maculata</name>
    <dbReference type="NCBI Taxonomy" id="299642"/>
    <lineage>
        <taxon>Eukaryota</taxon>
        <taxon>Metazoa</taxon>
        <taxon>Ecdysozoa</taxon>
        <taxon>Arthropoda</taxon>
        <taxon>Chelicerata</taxon>
        <taxon>Arachnida</taxon>
        <taxon>Araneae</taxon>
        <taxon>Araneomorphae</taxon>
        <taxon>Entelegynae</taxon>
        <taxon>Araneoidea</taxon>
        <taxon>Nephilidae</taxon>
        <taxon>Nephila</taxon>
    </lineage>
</organism>
<proteinExistence type="predicted"/>
<protein>
    <submittedName>
        <fullName evidence="1">Uncharacterized protein</fullName>
    </submittedName>
</protein>
<name>A0A8X6PA76_NEPPI</name>
<dbReference type="Proteomes" id="UP000887013">
    <property type="component" value="Unassembled WGS sequence"/>
</dbReference>
<evidence type="ECO:0000313" key="1">
    <source>
        <dbReference type="EMBL" id="GFT60146.1"/>
    </source>
</evidence>
<sequence length="112" mass="13213">MHEEDTVTLKTLYAWLQNLSDGRESIVDEDHIVRLTTSTTGTSIDWTCHHRIPPLFSKLKVALRGRRFTNIKHIQAAVTRKLRAEQMEELSRAFEDLYTYSQWYIYRTPLTT</sequence>
<reference evidence="1" key="1">
    <citation type="submission" date="2020-08" db="EMBL/GenBank/DDBJ databases">
        <title>Multicomponent nature underlies the extraordinary mechanical properties of spider dragline silk.</title>
        <authorList>
            <person name="Kono N."/>
            <person name="Nakamura H."/>
            <person name="Mori M."/>
            <person name="Yoshida Y."/>
            <person name="Ohtoshi R."/>
            <person name="Malay A.D."/>
            <person name="Moran D.A.P."/>
            <person name="Tomita M."/>
            <person name="Numata K."/>
            <person name="Arakawa K."/>
        </authorList>
    </citation>
    <scope>NUCLEOTIDE SEQUENCE</scope>
</reference>